<dbReference type="AlphaFoldDB" id="A0AAN7QMV7"/>
<accession>A0AAN7QMV7</accession>
<sequence>MASSSSNSNPLYHSRSISLPSRPNPLAVNVDEQAKRLAAASSSVATAPSSSSSSSVSTSLSELHDLYDSINALLELPHTRQILSRENHKDQAVDGLLGSSLCFLDVCSVAKDALLQRREQAQDIQSVLRRKRGDESELVKESAKYLALEKTLKRAISKSLRDLKKKTTALSNLSPTFGMLREVEMASAAVLGSLLSFLSGQKAQSRVSSWSLMSKLMVSSKRVNPEESSEFGNVDSMLQALVHGKRGKCFSVGREELLNELRRMESSIQDLEEELESVLRSIIRTRAVLLNIFTN</sequence>
<feature type="coiled-coil region" evidence="1">
    <location>
        <begin position="254"/>
        <end position="288"/>
    </location>
</feature>
<protein>
    <submittedName>
        <fullName evidence="3">Uncharacterized protein</fullName>
    </submittedName>
</protein>
<name>A0AAN7QMV7_TRANT</name>
<dbReference type="PANTHER" id="PTHR33070:SF129">
    <property type="entry name" value="DUF241 DOMAIN PROTEIN"/>
    <property type="match status" value="1"/>
</dbReference>
<evidence type="ECO:0000256" key="2">
    <source>
        <dbReference type="SAM" id="MobiDB-lite"/>
    </source>
</evidence>
<reference evidence="3 4" key="1">
    <citation type="journal article" date="2023" name="Hortic Res">
        <title>Pangenome of water caltrop reveals structural variations and asymmetric subgenome divergence after allopolyploidization.</title>
        <authorList>
            <person name="Zhang X."/>
            <person name="Chen Y."/>
            <person name="Wang L."/>
            <person name="Yuan Y."/>
            <person name="Fang M."/>
            <person name="Shi L."/>
            <person name="Lu R."/>
            <person name="Comes H.P."/>
            <person name="Ma Y."/>
            <person name="Chen Y."/>
            <person name="Huang G."/>
            <person name="Zhou Y."/>
            <person name="Zheng Z."/>
            <person name="Qiu Y."/>
        </authorList>
    </citation>
    <scope>NUCLEOTIDE SEQUENCE [LARGE SCALE GENOMIC DNA]</scope>
    <source>
        <strain evidence="3">F231</strain>
    </source>
</reference>
<keyword evidence="1" id="KW-0175">Coiled coil</keyword>
<gene>
    <name evidence="3" type="ORF">SAY86_013721</name>
</gene>
<dbReference type="InterPro" id="IPR004320">
    <property type="entry name" value="BPS1_pln"/>
</dbReference>
<dbReference type="Pfam" id="PF03087">
    <property type="entry name" value="BPS1"/>
    <property type="match status" value="1"/>
</dbReference>
<dbReference type="GO" id="GO:0048364">
    <property type="term" value="P:root development"/>
    <property type="evidence" value="ECO:0007669"/>
    <property type="project" value="InterPro"/>
</dbReference>
<dbReference type="Proteomes" id="UP001346149">
    <property type="component" value="Unassembled WGS sequence"/>
</dbReference>
<evidence type="ECO:0000313" key="4">
    <source>
        <dbReference type="Proteomes" id="UP001346149"/>
    </source>
</evidence>
<organism evidence="3 4">
    <name type="scientific">Trapa natans</name>
    <name type="common">Water chestnut</name>
    <dbReference type="NCBI Taxonomy" id="22666"/>
    <lineage>
        <taxon>Eukaryota</taxon>
        <taxon>Viridiplantae</taxon>
        <taxon>Streptophyta</taxon>
        <taxon>Embryophyta</taxon>
        <taxon>Tracheophyta</taxon>
        <taxon>Spermatophyta</taxon>
        <taxon>Magnoliopsida</taxon>
        <taxon>eudicotyledons</taxon>
        <taxon>Gunneridae</taxon>
        <taxon>Pentapetalae</taxon>
        <taxon>rosids</taxon>
        <taxon>malvids</taxon>
        <taxon>Myrtales</taxon>
        <taxon>Lythraceae</taxon>
        <taxon>Trapa</taxon>
    </lineage>
</organism>
<evidence type="ECO:0000256" key="1">
    <source>
        <dbReference type="SAM" id="Coils"/>
    </source>
</evidence>
<keyword evidence="4" id="KW-1185">Reference proteome</keyword>
<comment type="caution">
    <text evidence="3">The sequence shown here is derived from an EMBL/GenBank/DDBJ whole genome shotgun (WGS) entry which is preliminary data.</text>
</comment>
<dbReference type="EMBL" id="JAXQNO010000020">
    <property type="protein sequence ID" value="KAK4771946.1"/>
    <property type="molecule type" value="Genomic_DNA"/>
</dbReference>
<dbReference type="GO" id="GO:0048367">
    <property type="term" value="P:shoot system development"/>
    <property type="evidence" value="ECO:0007669"/>
    <property type="project" value="InterPro"/>
</dbReference>
<feature type="region of interest" description="Disordered" evidence="2">
    <location>
        <begin position="1"/>
        <end position="29"/>
    </location>
</feature>
<evidence type="ECO:0000313" key="3">
    <source>
        <dbReference type="EMBL" id="KAK4771946.1"/>
    </source>
</evidence>
<dbReference type="PANTHER" id="PTHR33070">
    <property type="entry name" value="OS06G0725500 PROTEIN"/>
    <property type="match status" value="1"/>
</dbReference>
<proteinExistence type="predicted"/>